<reference evidence="2" key="1">
    <citation type="submission" date="2017-08" db="EMBL/GenBank/DDBJ databases">
        <authorList>
            <person name="Huang Z."/>
        </authorList>
    </citation>
    <scope>NUCLEOTIDE SEQUENCE [LARGE SCALE GENOMIC DNA]</scope>
    <source>
        <strain evidence="2">SA5d-4</strain>
    </source>
</reference>
<accession>A0A263BTI0</accession>
<reference evidence="1 2" key="2">
    <citation type="submission" date="2017-09" db="EMBL/GenBank/DDBJ databases">
        <title>Bacillus patelloidae sp. nov., isolated from the intestinal tract of a marine limpet.</title>
        <authorList>
            <person name="Liu R."/>
            <person name="Dong C."/>
            <person name="Shao Z."/>
        </authorList>
    </citation>
    <scope>NUCLEOTIDE SEQUENCE [LARGE SCALE GENOMIC DNA]</scope>
    <source>
        <strain evidence="1 2">SA5d-4</strain>
    </source>
</reference>
<dbReference type="Proteomes" id="UP000217083">
    <property type="component" value="Unassembled WGS sequence"/>
</dbReference>
<name>A0A263BTI0_9BACI</name>
<protein>
    <submittedName>
        <fullName evidence="1">Uncharacterized protein</fullName>
    </submittedName>
</protein>
<organism evidence="1 2">
    <name type="scientific">Lottiidibacillus patelloidae</name>
    <dbReference type="NCBI Taxonomy" id="2670334"/>
    <lineage>
        <taxon>Bacteria</taxon>
        <taxon>Bacillati</taxon>
        <taxon>Bacillota</taxon>
        <taxon>Bacilli</taxon>
        <taxon>Bacillales</taxon>
        <taxon>Bacillaceae</taxon>
        <taxon>Lottiidibacillus</taxon>
    </lineage>
</organism>
<sequence>MISSEDFFERVRGMVIYSWEIFSKKVGSGLIKINKEASMQLKYSYILQQFIPIVIFDEGEKVEVELESTCFLNGKYREVDILIKATNSELVTYTIAIELKCYKEFASSGRPRGAHDIFMKDVYFDLYLLEEYCNHNIADLGISLVMSNYRTSVNPINRSAKCWVYDISDGTTVTAGTNFCTPIGGYDIDFTLNKNYTFSWSSYGDYWFTKLIGN</sequence>
<gene>
    <name evidence="1" type="ORF">CIB95_08865</name>
</gene>
<dbReference type="EMBL" id="NPIA01000004">
    <property type="protein sequence ID" value="OZM56872.1"/>
    <property type="molecule type" value="Genomic_DNA"/>
</dbReference>
<evidence type="ECO:0000313" key="2">
    <source>
        <dbReference type="Proteomes" id="UP000217083"/>
    </source>
</evidence>
<keyword evidence="2" id="KW-1185">Reference proteome</keyword>
<dbReference type="RefSeq" id="WP_094924338.1">
    <property type="nucleotide sequence ID" value="NZ_NPIA01000004.1"/>
</dbReference>
<evidence type="ECO:0000313" key="1">
    <source>
        <dbReference type="EMBL" id="OZM56872.1"/>
    </source>
</evidence>
<comment type="caution">
    <text evidence="1">The sequence shown here is derived from an EMBL/GenBank/DDBJ whole genome shotgun (WGS) entry which is preliminary data.</text>
</comment>
<proteinExistence type="predicted"/>
<dbReference type="AlphaFoldDB" id="A0A263BTI0"/>